<dbReference type="CDD" id="cd13637">
    <property type="entry name" value="PBP2_Ca3427_like"/>
    <property type="match status" value="1"/>
</dbReference>
<evidence type="ECO:0000256" key="2">
    <source>
        <dbReference type="ARBA" id="ARBA00010742"/>
    </source>
</evidence>
<keyword evidence="3" id="KW-0732">Signal</keyword>
<evidence type="ECO:0000256" key="3">
    <source>
        <dbReference type="ARBA" id="ARBA00022729"/>
    </source>
</evidence>
<accession>A0A427XLL4</accession>
<keyword evidence="6" id="KW-1185">Reference proteome</keyword>
<gene>
    <name evidence="5" type="ORF">EHS24_009479</name>
</gene>
<dbReference type="PANTHER" id="PTHR30024">
    <property type="entry name" value="ALIPHATIC SULFONATES-BINDING PROTEIN-RELATED"/>
    <property type="match status" value="1"/>
</dbReference>
<evidence type="ECO:0000256" key="1">
    <source>
        <dbReference type="ARBA" id="ARBA00004418"/>
    </source>
</evidence>
<dbReference type="GO" id="GO:0042597">
    <property type="term" value="C:periplasmic space"/>
    <property type="evidence" value="ECO:0007669"/>
    <property type="project" value="UniProtKB-SubCell"/>
</dbReference>
<proteinExistence type="inferred from homology"/>
<dbReference type="GeneID" id="39594022"/>
<dbReference type="InterPro" id="IPR054364">
    <property type="entry name" value="Ca3427-like_PBP2"/>
</dbReference>
<protein>
    <recommendedName>
        <fullName evidence="4">Ca3427-like PBP 2 domain-containing protein</fullName>
    </recommendedName>
</protein>
<evidence type="ECO:0000313" key="6">
    <source>
        <dbReference type="Proteomes" id="UP000279236"/>
    </source>
</evidence>
<dbReference type="AlphaFoldDB" id="A0A427XLL4"/>
<dbReference type="Pfam" id="PF22384">
    <property type="entry name" value="PBP2_Ca3427_like"/>
    <property type="match status" value="1"/>
</dbReference>
<dbReference type="EMBL" id="RSCE01000009">
    <property type="protein sequence ID" value="RSH79819.1"/>
    <property type="molecule type" value="Genomic_DNA"/>
</dbReference>
<name>A0A427XLL4_9TREE</name>
<sequence length="294" mass="32208">MATKLLRVGWHREHFLSPLLQLVAADAGKTIELVECPGGTGEMQVKLKNNEIDVCIALTDALIAGLANGQTSYKLCGRYIASPLRWAIITGKDSKYNSVDDIKGTTFGISRQGSGSQVMASVLALEQGWTGEEQPKFKIEGQFVALRNSVNNGDTSVFLWEWFTTKPHVDSGEVRFIGHVNTPWPCWQIASRNGSDDAAVAAFLASLEPYVNKFDSEESRAGPAVDYVTETFGQQRADVVEWLGSVKWESRLAEISENTLSATLHGLEQAGVIKKESDRDVSAFINTNVARIVE</sequence>
<dbReference type="Gene3D" id="3.40.190.10">
    <property type="entry name" value="Periplasmic binding protein-like II"/>
    <property type="match status" value="2"/>
</dbReference>
<comment type="similarity">
    <text evidence="2">Belongs to the bacterial solute-binding protein SsuA/TauA family.</text>
</comment>
<organism evidence="5 6">
    <name type="scientific">Apiotrichum porosum</name>
    <dbReference type="NCBI Taxonomy" id="105984"/>
    <lineage>
        <taxon>Eukaryota</taxon>
        <taxon>Fungi</taxon>
        <taxon>Dikarya</taxon>
        <taxon>Basidiomycota</taxon>
        <taxon>Agaricomycotina</taxon>
        <taxon>Tremellomycetes</taxon>
        <taxon>Trichosporonales</taxon>
        <taxon>Trichosporonaceae</taxon>
        <taxon>Apiotrichum</taxon>
    </lineage>
</organism>
<dbReference type="Proteomes" id="UP000279236">
    <property type="component" value="Unassembled WGS sequence"/>
</dbReference>
<evidence type="ECO:0000313" key="5">
    <source>
        <dbReference type="EMBL" id="RSH79819.1"/>
    </source>
</evidence>
<feature type="domain" description="Ca3427-like PBP 2" evidence="4">
    <location>
        <begin position="86"/>
        <end position="179"/>
    </location>
</feature>
<dbReference type="RefSeq" id="XP_028474928.1">
    <property type="nucleotide sequence ID" value="XM_028624760.1"/>
</dbReference>
<dbReference type="OrthoDB" id="1363at2759"/>
<dbReference type="SUPFAM" id="SSF53850">
    <property type="entry name" value="Periplasmic binding protein-like II"/>
    <property type="match status" value="1"/>
</dbReference>
<reference evidence="5 6" key="1">
    <citation type="submission" date="2018-11" db="EMBL/GenBank/DDBJ databases">
        <title>Genome sequence of Apiotrichum porosum DSM 27194.</title>
        <authorList>
            <person name="Aliyu H."/>
            <person name="Gorte O."/>
            <person name="Ochsenreither K."/>
        </authorList>
    </citation>
    <scope>NUCLEOTIDE SEQUENCE [LARGE SCALE GENOMIC DNA]</scope>
    <source>
        <strain evidence="5 6">DSM 27194</strain>
    </source>
</reference>
<comment type="subcellular location">
    <subcellularLocation>
        <location evidence="1">Periplasm</location>
    </subcellularLocation>
</comment>
<dbReference type="PANTHER" id="PTHR30024:SF47">
    <property type="entry name" value="TAURINE-BINDING PERIPLASMIC PROTEIN"/>
    <property type="match status" value="1"/>
</dbReference>
<comment type="caution">
    <text evidence="5">The sequence shown here is derived from an EMBL/GenBank/DDBJ whole genome shotgun (WGS) entry which is preliminary data.</text>
</comment>
<evidence type="ECO:0000259" key="4">
    <source>
        <dbReference type="Pfam" id="PF22384"/>
    </source>
</evidence>